<organism evidence="1 2">
    <name type="scientific">Geospiza parvula</name>
    <name type="common">Small tree-finch</name>
    <name type="synonym">Camarhynchus parvulus</name>
    <dbReference type="NCBI Taxonomy" id="87175"/>
    <lineage>
        <taxon>Eukaryota</taxon>
        <taxon>Metazoa</taxon>
        <taxon>Chordata</taxon>
        <taxon>Craniata</taxon>
        <taxon>Vertebrata</taxon>
        <taxon>Euteleostomi</taxon>
        <taxon>Archelosauria</taxon>
        <taxon>Archosauria</taxon>
        <taxon>Dinosauria</taxon>
        <taxon>Saurischia</taxon>
        <taxon>Theropoda</taxon>
        <taxon>Coelurosauria</taxon>
        <taxon>Aves</taxon>
        <taxon>Neognathae</taxon>
        <taxon>Neoaves</taxon>
        <taxon>Telluraves</taxon>
        <taxon>Australaves</taxon>
        <taxon>Passeriformes</taxon>
        <taxon>Thraupidae</taxon>
        <taxon>Camarhynchus</taxon>
    </lineage>
</organism>
<reference evidence="1" key="3">
    <citation type="submission" date="2025-09" db="UniProtKB">
        <authorList>
            <consortium name="Ensembl"/>
        </authorList>
    </citation>
    <scope>IDENTIFICATION</scope>
</reference>
<sequence>MCFHVFPCVFPCVSMYFHESLCFPAYACISLYFPVFPCVSMCFHVFPCVSMCFHACPCVYGHPCMSMYFHVFPYVSMCVHVYFHVFPCISMCFHVFLCVSMCVHVCPCVSLCMPVFPCFPCICLHFHVFPCVSMCFHACACVYGHPCMSMYISMYFHMCPCMSMCISMYFHVFPCISMYFHVFPCISLCLWPSQGGEKGEEAPSQCQDPAASPCLSNTPSVHQAGHKTPVWLLLSLFPGLPVSIWCVWGALGLPPQHSWVSVQGQLCGTIPNARIHFPGKKCLCPNPKYLEGQGTPRGHPGPVTAPGAQDSCSGTVRAFYPLKKLLCRALSAEGFGGAAVPGWGGAGAAEGARRALAALAERGRGRQGWHLLGCAS</sequence>
<reference evidence="1" key="2">
    <citation type="submission" date="2025-08" db="UniProtKB">
        <authorList>
            <consortium name="Ensembl"/>
        </authorList>
    </citation>
    <scope>IDENTIFICATION</scope>
</reference>
<evidence type="ECO:0000313" key="2">
    <source>
        <dbReference type="Proteomes" id="UP000694382"/>
    </source>
</evidence>
<accession>A0A8U8BJX9</accession>
<proteinExistence type="predicted"/>
<reference evidence="1" key="1">
    <citation type="submission" date="2020-02" db="EMBL/GenBank/DDBJ databases">
        <authorList>
            <person name="Enbody D E."/>
            <person name="Pettersson E M."/>
        </authorList>
    </citation>
    <scope>NUCLEOTIDE SEQUENCE [LARGE SCALE GENOMIC DNA]</scope>
</reference>
<dbReference type="Proteomes" id="UP000694382">
    <property type="component" value="Chromosome 13"/>
</dbReference>
<protein>
    <submittedName>
        <fullName evidence="1">Uncharacterized protein</fullName>
    </submittedName>
</protein>
<evidence type="ECO:0000313" key="1">
    <source>
        <dbReference type="Ensembl" id="ENSCPVP00000023898.1"/>
    </source>
</evidence>
<dbReference type="Ensembl" id="ENSCPVT00000027541.1">
    <property type="protein sequence ID" value="ENSCPVP00000023898.1"/>
    <property type="gene ID" value="ENSCPVG00000017750.1"/>
</dbReference>
<name>A0A8U8BJX9_GEOPR</name>
<dbReference type="AlphaFoldDB" id="A0A8U8BJX9"/>
<keyword evidence="2" id="KW-1185">Reference proteome</keyword>